<dbReference type="EMBL" id="BNCK01000017">
    <property type="protein sequence ID" value="GHG08294.1"/>
    <property type="molecule type" value="Genomic_DNA"/>
</dbReference>
<dbReference type="Pfam" id="PF12833">
    <property type="entry name" value="HTH_18"/>
    <property type="match status" value="1"/>
</dbReference>
<evidence type="ECO:0000313" key="7">
    <source>
        <dbReference type="Proteomes" id="UP000623842"/>
    </source>
</evidence>
<keyword evidence="3" id="KW-0804">Transcription</keyword>
<dbReference type="InterPro" id="IPR009057">
    <property type="entry name" value="Homeodomain-like_sf"/>
</dbReference>
<dbReference type="PRINTS" id="PR00032">
    <property type="entry name" value="HTHARAC"/>
</dbReference>
<organism evidence="6 7">
    <name type="scientific">Thalassotalea marina</name>
    <dbReference type="NCBI Taxonomy" id="1673741"/>
    <lineage>
        <taxon>Bacteria</taxon>
        <taxon>Pseudomonadati</taxon>
        <taxon>Pseudomonadota</taxon>
        <taxon>Gammaproteobacteria</taxon>
        <taxon>Alteromonadales</taxon>
        <taxon>Colwelliaceae</taxon>
        <taxon>Thalassotalea</taxon>
    </lineage>
</organism>
<keyword evidence="2" id="KW-0238">DNA-binding</keyword>
<dbReference type="Proteomes" id="UP000623842">
    <property type="component" value="Unassembled WGS sequence"/>
</dbReference>
<dbReference type="RefSeq" id="WP_189774968.1">
    <property type="nucleotide sequence ID" value="NZ_BNCK01000017.1"/>
</dbReference>
<keyword evidence="4" id="KW-0472">Membrane</keyword>
<dbReference type="PROSITE" id="PS00041">
    <property type="entry name" value="HTH_ARAC_FAMILY_1"/>
    <property type="match status" value="1"/>
</dbReference>
<dbReference type="AlphaFoldDB" id="A0A919EP26"/>
<evidence type="ECO:0000256" key="4">
    <source>
        <dbReference type="SAM" id="Phobius"/>
    </source>
</evidence>
<evidence type="ECO:0000259" key="5">
    <source>
        <dbReference type="PROSITE" id="PS01124"/>
    </source>
</evidence>
<feature type="transmembrane region" description="Helical" evidence="4">
    <location>
        <begin position="145"/>
        <end position="164"/>
    </location>
</feature>
<feature type="transmembrane region" description="Helical" evidence="4">
    <location>
        <begin position="185"/>
        <end position="208"/>
    </location>
</feature>
<keyword evidence="4" id="KW-0812">Transmembrane</keyword>
<evidence type="ECO:0000256" key="3">
    <source>
        <dbReference type="ARBA" id="ARBA00023163"/>
    </source>
</evidence>
<dbReference type="PANTHER" id="PTHR43280:SF29">
    <property type="entry name" value="ARAC-FAMILY TRANSCRIPTIONAL REGULATOR"/>
    <property type="match status" value="1"/>
</dbReference>
<feature type="transmembrane region" description="Helical" evidence="4">
    <location>
        <begin position="113"/>
        <end position="133"/>
    </location>
</feature>
<dbReference type="SUPFAM" id="SSF46689">
    <property type="entry name" value="Homeodomain-like"/>
    <property type="match status" value="1"/>
</dbReference>
<reference evidence="6" key="2">
    <citation type="submission" date="2020-09" db="EMBL/GenBank/DDBJ databases">
        <authorList>
            <person name="Sun Q."/>
            <person name="Kim S."/>
        </authorList>
    </citation>
    <scope>NUCLEOTIDE SEQUENCE</scope>
    <source>
        <strain evidence="6">KCTC 42731</strain>
    </source>
</reference>
<dbReference type="InterPro" id="IPR018062">
    <property type="entry name" value="HTH_AraC-typ_CS"/>
</dbReference>
<reference evidence="6" key="1">
    <citation type="journal article" date="2014" name="Int. J. Syst. Evol. Microbiol.">
        <title>Complete genome sequence of Corynebacterium casei LMG S-19264T (=DSM 44701T), isolated from a smear-ripened cheese.</title>
        <authorList>
            <consortium name="US DOE Joint Genome Institute (JGI-PGF)"/>
            <person name="Walter F."/>
            <person name="Albersmeier A."/>
            <person name="Kalinowski J."/>
            <person name="Ruckert C."/>
        </authorList>
    </citation>
    <scope>NUCLEOTIDE SEQUENCE</scope>
    <source>
        <strain evidence="6">KCTC 42731</strain>
    </source>
</reference>
<feature type="transmembrane region" description="Helical" evidence="4">
    <location>
        <begin position="81"/>
        <end position="101"/>
    </location>
</feature>
<feature type="transmembrane region" description="Helical" evidence="4">
    <location>
        <begin position="220"/>
        <end position="238"/>
    </location>
</feature>
<evidence type="ECO:0000256" key="2">
    <source>
        <dbReference type="ARBA" id="ARBA00023125"/>
    </source>
</evidence>
<proteinExistence type="predicted"/>
<keyword evidence="4" id="KW-1133">Transmembrane helix</keyword>
<dbReference type="PROSITE" id="PS01124">
    <property type="entry name" value="HTH_ARAC_FAMILY_2"/>
    <property type="match status" value="1"/>
</dbReference>
<comment type="caution">
    <text evidence="6">The sequence shown here is derived from an EMBL/GenBank/DDBJ whole genome shotgun (WGS) entry which is preliminary data.</text>
</comment>
<evidence type="ECO:0000313" key="6">
    <source>
        <dbReference type="EMBL" id="GHG08294.1"/>
    </source>
</evidence>
<dbReference type="GO" id="GO:0043565">
    <property type="term" value="F:sequence-specific DNA binding"/>
    <property type="evidence" value="ECO:0007669"/>
    <property type="project" value="InterPro"/>
</dbReference>
<name>A0A919EP26_9GAMM</name>
<dbReference type="InterPro" id="IPR018060">
    <property type="entry name" value="HTH_AraC"/>
</dbReference>
<dbReference type="SMART" id="SM00342">
    <property type="entry name" value="HTH_ARAC"/>
    <property type="match status" value="1"/>
</dbReference>
<accession>A0A919EP26</accession>
<protein>
    <recommendedName>
        <fullName evidence="5">HTH araC/xylS-type domain-containing protein</fullName>
    </recommendedName>
</protein>
<keyword evidence="7" id="KW-1185">Reference proteome</keyword>
<dbReference type="Gene3D" id="1.10.10.60">
    <property type="entry name" value="Homeodomain-like"/>
    <property type="match status" value="1"/>
</dbReference>
<evidence type="ECO:0000256" key="1">
    <source>
        <dbReference type="ARBA" id="ARBA00023015"/>
    </source>
</evidence>
<keyword evidence="1" id="KW-0805">Transcription regulation</keyword>
<feature type="transmembrane region" description="Helical" evidence="4">
    <location>
        <begin position="20"/>
        <end position="41"/>
    </location>
</feature>
<feature type="transmembrane region" description="Helical" evidence="4">
    <location>
        <begin position="53"/>
        <end position="75"/>
    </location>
</feature>
<feature type="domain" description="HTH araC/xylS-type" evidence="5">
    <location>
        <begin position="269"/>
        <end position="368"/>
    </location>
</feature>
<dbReference type="InterPro" id="IPR020449">
    <property type="entry name" value="Tscrpt_reg_AraC-type_HTH"/>
</dbReference>
<dbReference type="GO" id="GO:0003700">
    <property type="term" value="F:DNA-binding transcription factor activity"/>
    <property type="evidence" value="ECO:0007669"/>
    <property type="project" value="InterPro"/>
</dbReference>
<sequence>MEVEGAWSPYIKNMKIELQSIPHLIASCLFLILATRTLLTIELNKNTNTNKWLASLFLVLALLLFDEFLFLNALIFNNSALWEKLITSLNLTIGPLTYFYAQAMTSNSENRRGYFYLHFLPAFTFFIVSLFISSEMFNNNSSVKVTFSLLFLATLLPYVFKVLADLSTYQQGVKQHFSSFLNHDLSWLKLWAGFMVIMAIIICLSPVAEQFKLLSQLMPDVHYLLIIASVVFLLMPDISKQKSIEDKPLEKQIQDLPGQELTAAFKHIEQLFIEQKSYLNNELTLAELSKLCQLPEVLVSNAINHVGKQCFYDYVNTHRIEEAKRLLIKHRSRSVIDVAMDSGFNAKSTFYNAFKKFVGQSPSEFRKANQNLNDECQA</sequence>
<gene>
    <name evidence="6" type="ORF">GCM10017161_42610</name>
</gene>
<dbReference type="PANTHER" id="PTHR43280">
    <property type="entry name" value="ARAC-FAMILY TRANSCRIPTIONAL REGULATOR"/>
    <property type="match status" value="1"/>
</dbReference>